<dbReference type="KEGG" id="cid:P73_4822"/>
<gene>
    <name evidence="2" type="ORF">P73_4822</name>
</gene>
<dbReference type="HOGENOM" id="CLU_2380956_0_0_5"/>
<evidence type="ECO:0008006" key="4">
    <source>
        <dbReference type="Google" id="ProtNLM"/>
    </source>
</evidence>
<dbReference type="RefSeq" id="WP_043872399.1">
    <property type="nucleotide sequence ID" value="NZ_CP004398.1"/>
</dbReference>
<evidence type="ECO:0000313" key="3">
    <source>
        <dbReference type="Proteomes" id="UP000031521"/>
    </source>
</evidence>
<geneLocation type="plasmid" evidence="2 3">
    <name>pP73E</name>
</geneLocation>
<dbReference type="OrthoDB" id="9803125at2"/>
<keyword evidence="2" id="KW-0614">Plasmid</keyword>
<protein>
    <recommendedName>
        <fullName evidence="4">Superoxide dismutase</fullName>
    </recommendedName>
</protein>
<evidence type="ECO:0000256" key="1">
    <source>
        <dbReference type="SAM" id="MobiDB-lite"/>
    </source>
</evidence>
<dbReference type="AlphaFoldDB" id="A0A0B5EBG4"/>
<evidence type="ECO:0000313" key="2">
    <source>
        <dbReference type="EMBL" id="AJE49537.1"/>
    </source>
</evidence>
<sequence length="94" mass="10334">MTDTPKPAHGPTQEHFVRGLPFKAHKIEGFTPELLEHYYEDTYGGSIRTLNEVETKIAASRRAGSPTADLGSLIAKQANPPMGPKAKRTCINSW</sequence>
<dbReference type="Proteomes" id="UP000031521">
    <property type="component" value="Plasmid pP73E"/>
</dbReference>
<organism evidence="2 3">
    <name type="scientific">Celeribacter indicus</name>
    <dbReference type="NCBI Taxonomy" id="1208324"/>
    <lineage>
        <taxon>Bacteria</taxon>
        <taxon>Pseudomonadati</taxon>
        <taxon>Pseudomonadota</taxon>
        <taxon>Alphaproteobacteria</taxon>
        <taxon>Rhodobacterales</taxon>
        <taxon>Roseobacteraceae</taxon>
        <taxon>Celeribacter</taxon>
    </lineage>
</organism>
<dbReference type="EMBL" id="CP004398">
    <property type="protein sequence ID" value="AJE49537.1"/>
    <property type="molecule type" value="Genomic_DNA"/>
</dbReference>
<name>A0A0B5EBG4_9RHOB</name>
<proteinExistence type="predicted"/>
<reference evidence="2 3" key="1">
    <citation type="journal article" date="2014" name="Int. J. Syst. Evol. Microbiol.">
        <title>Celeribacter indicus sp. nov., a polycyclic aromatic hydrocarbon-degrading bacterium from deep-sea sediment and reclassification of Huaishuia halophila as Celeribacter halophilus comb. nov.</title>
        <authorList>
            <person name="Lai Q."/>
            <person name="Cao J."/>
            <person name="Yuan J."/>
            <person name="Li F."/>
            <person name="Shao Z."/>
        </authorList>
    </citation>
    <scope>NUCLEOTIDE SEQUENCE [LARGE SCALE GENOMIC DNA]</scope>
    <source>
        <strain evidence="2">P73</strain>
        <plasmid evidence="3">Plasmid pP73E</plasmid>
    </source>
</reference>
<keyword evidence="3" id="KW-1185">Reference proteome</keyword>
<feature type="region of interest" description="Disordered" evidence="1">
    <location>
        <begin position="61"/>
        <end position="94"/>
    </location>
</feature>
<accession>A0A0B5EBG4</accession>